<protein>
    <recommendedName>
        <fullName evidence="3">Phytanoyl-CoA dioxygenase family protein</fullName>
    </recommendedName>
</protein>
<dbReference type="GO" id="GO:0016706">
    <property type="term" value="F:2-oxoglutarate-dependent dioxygenase activity"/>
    <property type="evidence" value="ECO:0007669"/>
    <property type="project" value="UniProtKB-ARBA"/>
</dbReference>
<evidence type="ECO:0008006" key="3">
    <source>
        <dbReference type="Google" id="ProtNLM"/>
    </source>
</evidence>
<dbReference type="Gene3D" id="2.60.120.620">
    <property type="entry name" value="q2cbj1_9rhob like domain"/>
    <property type="match status" value="1"/>
</dbReference>
<dbReference type="InterPro" id="IPR008775">
    <property type="entry name" value="Phytyl_CoA_dOase-like"/>
</dbReference>
<dbReference type="AlphaFoldDB" id="A0A2Z4APC9"/>
<dbReference type="Pfam" id="PF05721">
    <property type="entry name" value="PhyH"/>
    <property type="match status" value="1"/>
</dbReference>
<dbReference type="EMBL" id="CP029803">
    <property type="protein sequence ID" value="AWT59562.1"/>
    <property type="molecule type" value="Genomic_DNA"/>
</dbReference>
<dbReference type="KEGG" id="mtar:DF168_00752"/>
<sequence>MPELKLNLTHKLTPEQQYEFDIKGYIVLRNHYDSDIVTQLHHGIDELQGIPVDFDTYRKLGVASYDLAPAMDDPKHEFWNGRDSGSPKTPIWKVEHSICGTEKFDVIVRDAILEDIHSALAGSTIFISATYYIEKIGPSSSVVSGLHNGGFPPDRHIYYAYDHANRRFNCSSTKSVIILSDMTKVENGPFAAIPGSHKANFRNPFGTREEDNPMVVPVFADPGDVIIFSEGMTHGAYPVTNNIVRRSVFFNYMPSINRDNLPKQRMSMYPDHVLQRLNDRAHLLTASGYI</sequence>
<dbReference type="PANTHER" id="PTHR20883">
    <property type="entry name" value="PHYTANOYL-COA DIOXYGENASE DOMAIN CONTAINING 1"/>
    <property type="match status" value="1"/>
</dbReference>
<proteinExistence type="predicted"/>
<dbReference type="SUPFAM" id="SSF51197">
    <property type="entry name" value="Clavaminate synthase-like"/>
    <property type="match status" value="1"/>
</dbReference>
<gene>
    <name evidence="1" type="ORF">DF168_00752</name>
</gene>
<dbReference type="GO" id="GO:0005506">
    <property type="term" value="F:iron ion binding"/>
    <property type="evidence" value="ECO:0007669"/>
    <property type="project" value="UniProtKB-ARBA"/>
</dbReference>
<evidence type="ECO:0000313" key="1">
    <source>
        <dbReference type="EMBL" id="AWT59562.1"/>
    </source>
</evidence>
<dbReference type="PANTHER" id="PTHR20883:SF51">
    <property type="entry name" value="PHYTANOYL-COA HYDROXYLASE"/>
    <property type="match status" value="1"/>
</dbReference>
<reference evidence="1 2" key="1">
    <citation type="submission" date="2018-06" db="EMBL/GenBank/DDBJ databases">
        <title>Draft Genome Sequence of a Novel Marine Bacterium Related to the Verrucomicrobia.</title>
        <authorList>
            <person name="Vosseberg J."/>
            <person name="Martijn J."/>
            <person name="Ettema T.J.G."/>
        </authorList>
    </citation>
    <scope>NUCLEOTIDE SEQUENCE [LARGE SCALE GENOMIC DNA]</scope>
    <source>
        <strain evidence="1">TARA_B100001123</strain>
    </source>
</reference>
<evidence type="ECO:0000313" key="2">
    <source>
        <dbReference type="Proteomes" id="UP000247465"/>
    </source>
</evidence>
<organism evidence="1 2">
    <name type="scientific">Candidatus Moanibacter tarae</name>
    <dbReference type="NCBI Taxonomy" id="2200854"/>
    <lineage>
        <taxon>Bacteria</taxon>
        <taxon>Pseudomonadati</taxon>
        <taxon>Verrucomicrobiota</taxon>
        <taxon>Opitutia</taxon>
        <taxon>Puniceicoccales</taxon>
        <taxon>Puniceicoccales incertae sedis</taxon>
        <taxon>Candidatus Moanibacter</taxon>
    </lineage>
</organism>
<name>A0A2Z4APC9_9BACT</name>
<dbReference type="Proteomes" id="UP000247465">
    <property type="component" value="Chromosome"/>
</dbReference>
<accession>A0A2Z4APC9</accession>